<dbReference type="EMBL" id="CP081495">
    <property type="protein sequence ID" value="UYW00801.1"/>
    <property type="molecule type" value="Genomic_DNA"/>
</dbReference>
<gene>
    <name evidence="2" type="ORF">K5I29_09830</name>
</gene>
<feature type="signal peptide" evidence="1">
    <location>
        <begin position="1"/>
        <end position="19"/>
    </location>
</feature>
<dbReference type="Proteomes" id="UP001163328">
    <property type="component" value="Chromosome"/>
</dbReference>
<dbReference type="RefSeq" id="WP_264432918.1">
    <property type="nucleotide sequence ID" value="NZ_CP081495.1"/>
</dbReference>
<proteinExistence type="predicted"/>
<keyword evidence="3" id="KW-1185">Reference proteome</keyword>
<evidence type="ECO:0000256" key="1">
    <source>
        <dbReference type="SAM" id="SignalP"/>
    </source>
</evidence>
<evidence type="ECO:0000313" key="3">
    <source>
        <dbReference type="Proteomes" id="UP001163328"/>
    </source>
</evidence>
<protein>
    <submittedName>
        <fullName evidence="2">Uncharacterized protein</fullName>
    </submittedName>
</protein>
<keyword evidence="1" id="KW-0732">Signal</keyword>
<organism evidence="2 3">
    <name type="scientific">Flavobacterium agricola</name>
    <dbReference type="NCBI Taxonomy" id="2870839"/>
    <lineage>
        <taxon>Bacteria</taxon>
        <taxon>Pseudomonadati</taxon>
        <taxon>Bacteroidota</taxon>
        <taxon>Flavobacteriia</taxon>
        <taxon>Flavobacteriales</taxon>
        <taxon>Flavobacteriaceae</taxon>
        <taxon>Flavobacterium</taxon>
    </lineage>
</organism>
<sequence length="75" mass="8261">MKKFILSAVFVMAISNVFAFFSPNYRCVELAAAAVNATDDYRSQEQSAPLNDVDRDAIYNQVYNTCVASGTNAEI</sequence>
<name>A0ABY6M106_9FLAO</name>
<feature type="chain" id="PRO_5046054589" evidence="1">
    <location>
        <begin position="20"/>
        <end position="75"/>
    </location>
</feature>
<reference evidence="2" key="1">
    <citation type="submission" date="2021-08" db="EMBL/GenBank/DDBJ databases">
        <title>Flavobacterium sp. strain CC-SYL302.</title>
        <authorList>
            <person name="Lin S.-Y."/>
            <person name="Lee T.-H."/>
            <person name="Young C.-C."/>
        </authorList>
    </citation>
    <scope>NUCLEOTIDE SEQUENCE</scope>
    <source>
        <strain evidence="2">CC-SYL302</strain>
    </source>
</reference>
<evidence type="ECO:0000313" key="2">
    <source>
        <dbReference type="EMBL" id="UYW00801.1"/>
    </source>
</evidence>
<accession>A0ABY6M106</accession>